<evidence type="ECO:0000313" key="2">
    <source>
        <dbReference type="Proteomes" id="UP001499930"/>
    </source>
</evidence>
<dbReference type="EMBL" id="BAAAWD010000004">
    <property type="protein sequence ID" value="GAA2990595.1"/>
    <property type="molecule type" value="Genomic_DNA"/>
</dbReference>
<keyword evidence="2" id="KW-1185">Reference proteome</keyword>
<gene>
    <name evidence="1" type="ORF">GCM10017559_08300</name>
</gene>
<comment type="caution">
    <text evidence="1">The sequence shown here is derived from an EMBL/GenBank/DDBJ whole genome shotgun (WGS) entry which is preliminary data.</text>
</comment>
<dbReference type="Proteomes" id="UP001499930">
    <property type="component" value="Unassembled WGS sequence"/>
</dbReference>
<sequence>MEAMSERTFALQLGSPIGSPHPERPLPTITVPADATDDEIHRQAILHALAALGEGVCPHCAWDLRPAIGDTQEPRSPGAGRPWLYCQNCPCYWSADHTQQLVTWEAWWAWKGADPFPNVNEDGPR</sequence>
<proteinExistence type="predicted"/>
<accession>A0ABP6K814</accession>
<protein>
    <submittedName>
        <fullName evidence="1">Uncharacterized protein</fullName>
    </submittedName>
</protein>
<name>A0ABP6K814_9ACTN</name>
<evidence type="ECO:0000313" key="1">
    <source>
        <dbReference type="EMBL" id="GAA2990595.1"/>
    </source>
</evidence>
<reference evidence="2" key="1">
    <citation type="journal article" date="2019" name="Int. J. Syst. Evol. Microbiol.">
        <title>The Global Catalogue of Microorganisms (GCM) 10K type strain sequencing project: providing services to taxonomists for standard genome sequencing and annotation.</title>
        <authorList>
            <consortium name="The Broad Institute Genomics Platform"/>
            <consortium name="The Broad Institute Genome Sequencing Center for Infectious Disease"/>
            <person name="Wu L."/>
            <person name="Ma J."/>
        </authorList>
    </citation>
    <scope>NUCLEOTIDE SEQUENCE [LARGE SCALE GENOMIC DNA]</scope>
    <source>
        <strain evidence="2">JCM 3106</strain>
    </source>
</reference>
<organism evidence="1 2">
    <name type="scientific">Streptosporangium longisporum</name>
    <dbReference type="NCBI Taxonomy" id="46187"/>
    <lineage>
        <taxon>Bacteria</taxon>
        <taxon>Bacillati</taxon>
        <taxon>Actinomycetota</taxon>
        <taxon>Actinomycetes</taxon>
        <taxon>Streptosporangiales</taxon>
        <taxon>Streptosporangiaceae</taxon>
        <taxon>Streptosporangium</taxon>
    </lineage>
</organism>